<dbReference type="STRING" id="546871.SAMN04488543_2536"/>
<evidence type="ECO:0000256" key="3">
    <source>
        <dbReference type="ARBA" id="ARBA00022729"/>
    </source>
</evidence>
<keyword evidence="3 4" id="KW-0732">Signal</keyword>
<accession>A0A1H1VNV3</accession>
<name>A0A1H1VNV3_9ACTN</name>
<gene>
    <name evidence="6" type="ORF">SAMN04488543_2536</name>
</gene>
<feature type="domain" description="Periplasmic binding protein" evidence="5">
    <location>
        <begin position="48"/>
        <end position="322"/>
    </location>
</feature>
<keyword evidence="7" id="KW-1185">Reference proteome</keyword>
<dbReference type="SUPFAM" id="SSF53822">
    <property type="entry name" value="Periplasmic binding protein-like I"/>
    <property type="match status" value="1"/>
</dbReference>
<dbReference type="Gene3D" id="3.40.50.2300">
    <property type="match status" value="2"/>
</dbReference>
<feature type="signal peptide" evidence="4">
    <location>
        <begin position="1"/>
        <end position="28"/>
    </location>
</feature>
<sequence length="368" mass="37682">MKHSTRNPRLVAGLAIAAAVTLTLTACGGDTAEPGGSASGGGEELAVTLITKTATNPFFIAMQQGAEEAGKANNVTITTAAGKEDGDEATQIQAIEAAMARGDDGILITPATDGVNPAIQQARDAGLYVIALDTPPNPPDVADITFATDNFKAGELIGQWAAASLDGKKANIAMLDLFNDKIASVDYNRDQGFLTGMGIDVKDKEKNGDEDKTGSYTGGKGGEYQIFCNEPTNGAQDKGRTAMETCLNQSKDINVVYTINEPAAVGASEALDAAGLEDVTIVSVDGGCSPGLEAVKSGVIAATSQQYPVKMAQLGVEAIAKFKATGEKPAVTPGLGFFDTGVALVTDKPMDGVESIDVAAGEAVCWGK</sequence>
<dbReference type="InterPro" id="IPR028082">
    <property type="entry name" value="Peripla_BP_I"/>
</dbReference>
<dbReference type="EMBL" id="LT629749">
    <property type="protein sequence ID" value="SDS86375.1"/>
    <property type="molecule type" value="Genomic_DNA"/>
</dbReference>
<dbReference type="AlphaFoldDB" id="A0A1H1VNV3"/>
<dbReference type="OrthoDB" id="4827464at2"/>
<dbReference type="GO" id="GO:0030246">
    <property type="term" value="F:carbohydrate binding"/>
    <property type="evidence" value="ECO:0007669"/>
    <property type="project" value="UniProtKB-ARBA"/>
</dbReference>
<feature type="chain" id="PRO_5009263526" evidence="4">
    <location>
        <begin position="29"/>
        <end position="368"/>
    </location>
</feature>
<dbReference type="RefSeq" id="WP_091413215.1">
    <property type="nucleotide sequence ID" value="NZ_LT629749.1"/>
</dbReference>
<organism evidence="6 7">
    <name type="scientific">Friedmanniella luteola</name>
    <dbReference type="NCBI Taxonomy" id="546871"/>
    <lineage>
        <taxon>Bacteria</taxon>
        <taxon>Bacillati</taxon>
        <taxon>Actinomycetota</taxon>
        <taxon>Actinomycetes</taxon>
        <taxon>Propionibacteriales</taxon>
        <taxon>Nocardioidaceae</taxon>
        <taxon>Friedmanniella</taxon>
    </lineage>
</organism>
<evidence type="ECO:0000256" key="4">
    <source>
        <dbReference type="SAM" id="SignalP"/>
    </source>
</evidence>
<dbReference type="GO" id="GO:0030313">
    <property type="term" value="C:cell envelope"/>
    <property type="evidence" value="ECO:0007669"/>
    <property type="project" value="UniProtKB-SubCell"/>
</dbReference>
<dbReference type="PROSITE" id="PS51257">
    <property type="entry name" value="PROKAR_LIPOPROTEIN"/>
    <property type="match status" value="1"/>
</dbReference>
<evidence type="ECO:0000259" key="5">
    <source>
        <dbReference type="Pfam" id="PF13407"/>
    </source>
</evidence>
<protein>
    <submittedName>
        <fullName evidence="6">Fructose transport system substrate-binding protein</fullName>
    </submittedName>
</protein>
<dbReference type="Pfam" id="PF13407">
    <property type="entry name" value="Peripla_BP_4"/>
    <property type="match status" value="1"/>
</dbReference>
<comment type="subcellular location">
    <subcellularLocation>
        <location evidence="1">Cell envelope</location>
    </subcellularLocation>
</comment>
<dbReference type="InterPro" id="IPR025997">
    <property type="entry name" value="SBP_2_dom"/>
</dbReference>
<dbReference type="PANTHER" id="PTHR46847">
    <property type="entry name" value="D-ALLOSE-BINDING PERIPLASMIC PROTEIN-RELATED"/>
    <property type="match status" value="1"/>
</dbReference>
<dbReference type="PANTHER" id="PTHR46847:SF1">
    <property type="entry name" value="D-ALLOSE-BINDING PERIPLASMIC PROTEIN-RELATED"/>
    <property type="match status" value="1"/>
</dbReference>
<evidence type="ECO:0000256" key="1">
    <source>
        <dbReference type="ARBA" id="ARBA00004196"/>
    </source>
</evidence>
<evidence type="ECO:0000256" key="2">
    <source>
        <dbReference type="ARBA" id="ARBA00007639"/>
    </source>
</evidence>
<proteinExistence type="inferred from homology"/>
<evidence type="ECO:0000313" key="6">
    <source>
        <dbReference type="EMBL" id="SDS86375.1"/>
    </source>
</evidence>
<reference evidence="6 7" key="1">
    <citation type="submission" date="2016-10" db="EMBL/GenBank/DDBJ databases">
        <authorList>
            <person name="de Groot N.N."/>
        </authorList>
    </citation>
    <scope>NUCLEOTIDE SEQUENCE [LARGE SCALE GENOMIC DNA]</scope>
    <source>
        <strain evidence="6 7">DSM 21741</strain>
    </source>
</reference>
<dbReference type="Proteomes" id="UP000199092">
    <property type="component" value="Chromosome I"/>
</dbReference>
<comment type="similarity">
    <text evidence="2">Belongs to the bacterial solute-binding protein 2 family.</text>
</comment>
<evidence type="ECO:0000313" key="7">
    <source>
        <dbReference type="Proteomes" id="UP000199092"/>
    </source>
</evidence>